<dbReference type="InterPro" id="IPR050272">
    <property type="entry name" value="Isochorismatase-like_hydrls"/>
</dbReference>
<dbReference type="InterPro" id="IPR000868">
    <property type="entry name" value="Isochorismatase-like_dom"/>
</dbReference>
<keyword evidence="1 3" id="KW-0378">Hydrolase</keyword>
<evidence type="ECO:0000256" key="1">
    <source>
        <dbReference type="ARBA" id="ARBA00022801"/>
    </source>
</evidence>
<evidence type="ECO:0000313" key="3">
    <source>
        <dbReference type="EMBL" id="AAT42703.1"/>
    </source>
</evidence>
<name>Q6L2U9_PICTO</name>
<dbReference type="PaxDb" id="263820-PTO0118"/>
<dbReference type="CDD" id="cd00431">
    <property type="entry name" value="cysteine_hydrolases"/>
    <property type="match status" value="1"/>
</dbReference>
<dbReference type="Gene3D" id="3.40.50.850">
    <property type="entry name" value="Isochorismatase-like"/>
    <property type="match status" value="1"/>
</dbReference>
<dbReference type="HOGENOM" id="CLU_068979_8_3_2"/>
<dbReference type="InParanoid" id="Q6L2U9"/>
<protein>
    <submittedName>
        <fullName evidence="3">Isochorismatase</fullName>
        <ecNumber evidence="3">3.3.2.1</ecNumber>
    </submittedName>
</protein>
<accession>Q6L2U9</accession>
<dbReference type="Proteomes" id="UP000000438">
    <property type="component" value="Chromosome"/>
</dbReference>
<organism evidence="3 4">
    <name type="scientific">Picrophilus torridus (strain ATCC 700027 / DSM 9790 / JCM 10055 / NBRC 100828 / KAW 2/3)</name>
    <dbReference type="NCBI Taxonomy" id="1122961"/>
    <lineage>
        <taxon>Archaea</taxon>
        <taxon>Methanobacteriati</taxon>
        <taxon>Thermoplasmatota</taxon>
        <taxon>Thermoplasmata</taxon>
        <taxon>Thermoplasmatales</taxon>
        <taxon>Picrophilaceae</taxon>
        <taxon>Picrophilus</taxon>
    </lineage>
</organism>
<dbReference type="eggNOG" id="arCOG01943">
    <property type="taxonomic scope" value="Archaea"/>
</dbReference>
<dbReference type="AlphaFoldDB" id="Q6L2U9"/>
<dbReference type="EC" id="3.3.2.1" evidence="3"/>
<dbReference type="EMBL" id="AE017261">
    <property type="protein sequence ID" value="AAT42703.1"/>
    <property type="molecule type" value="Genomic_DNA"/>
</dbReference>
<evidence type="ECO:0000259" key="2">
    <source>
        <dbReference type="Pfam" id="PF00857"/>
    </source>
</evidence>
<dbReference type="SUPFAM" id="SSF52499">
    <property type="entry name" value="Isochorismatase-like hydrolases"/>
    <property type="match status" value="1"/>
</dbReference>
<sequence>MLIKYHVMKLLGSKKIYETMEEIINPEHTMLVMWDVQNGLVNNVFNKNEFLSSAKRLLEAARASGMKVLYTKITPLPKEYMSPAMISSYMMRFHVDDPEKLPVFMAPGSREAEIYDELRPKENDYVLNKHTASIFIGTIFDNMLKAAKIETIIFAGIATEIGVESSARDAGNLGYYTIVASDACSSSSRDGHEAALKSLSSVVMVSTVDDIIKNLKY</sequence>
<reference evidence="3 4" key="1">
    <citation type="journal article" date="2004" name="Proc. Natl. Acad. Sci. U.S.A.">
        <title>Genome sequence of Picrophilus torridus and its implications for life around pH 0.</title>
        <authorList>
            <person name="Futterer O."/>
            <person name="Angelov A."/>
            <person name="Liesegang H."/>
            <person name="Gottschalk G."/>
            <person name="Schleper C."/>
            <person name="Schepers B."/>
            <person name="Dock C."/>
            <person name="Antranikian G."/>
            <person name="Liebl W."/>
        </authorList>
    </citation>
    <scope>NUCLEOTIDE SEQUENCE [LARGE SCALE GENOMIC DNA]</scope>
    <source>
        <strain evidence="4">ATCC 700027 / DSM 9790 / JCM 10055 / NBRC 100828</strain>
    </source>
</reference>
<proteinExistence type="predicted"/>
<dbReference type="GO" id="GO:0008908">
    <property type="term" value="F:isochorismatase activity"/>
    <property type="evidence" value="ECO:0007669"/>
    <property type="project" value="UniProtKB-EC"/>
</dbReference>
<evidence type="ECO:0000313" key="4">
    <source>
        <dbReference type="Proteomes" id="UP000000438"/>
    </source>
</evidence>
<dbReference type="KEGG" id="pto:PTO0118"/>
<gene>
    <name evidence="3" type="ordered locus">PTO0118</name>
</gene>
<dbReference type="PANTHER" id="PTHR43540:SF6">
    <property type="entry name" value="ISOCHORISMATASE-LIKE DOMAIN-CONTAINING PROTEIN"/>
    <property type="match status" value="1"/>
</dbReference>
<dbReference type="STRING" id="263820.PTO0118"/>
<dbReference type="FunCoup" id="Q6L2U9">
    <property type="interactions" value="1"/>
</dbReference>
<dbReference type="InterPro" id="IPR036380">
    <property type="entry name" value="Isochorismatase-like_sf"/>
</dbReference>
<feature type="domain" description="Isochorismatase-like" evidence="2">
    <location>
        <begin position="29"/>
        <end position="209"/>
    </location>
</feature>
<dbReference type="PANTHER" id="PTHR43540">
    <property type="entry name" value="PEROXYUREIDOACRYLATE/UREIDOACRYLATE AMIDOHYDROLASE-RELATED"/>
    <property type="match status" value="1"/>
</dbReference>
<dbReference type="Pfam" id="PF00857">
    <property type="entry name" value="Isochorismatase"/>
    <property type="match status" value="1"/>
</dbReference>